<dbReference type="Gene3D" id="3.10.180.10">
    <property type="entry name" value="2,3-Dihydroxybiphenyl 1,2-Dioxygenase, domain 1"/>
    <property type="match status" value="1"/>
</dbReference>
<evidence type="ECO:0008006" key="3">
    <source>
        <dbReference type="Google" id="ProtNLM"/>
    </source>
</evidence>
<organism evidence="1 2">
    <name type="scientific">Sphingobium baderi LL03</name>
    <dbReference type="NCBI Taxonomy" id="1114964"/>
    <lineage>
        <taxon>Bacteria</taxon>
        <taxon>Pseudomonadati</taxon>
        <taxon>Pseudomonadota</taxon>
        <taxon>Alphaproteobacteria</taxon>
        <taxon>Sphingomonadales</taxon>
        <taxon>Sphingomonadaceae</taxon>
        <taxon>Sphingobium</taxon>
    </lineage>
</organism>
<proteinExistence type="predicted"/>
<dbReference type="PATRIC" id="fig|1114964.3.peg.326"/>
<evidence type="ECO:0000313" key="1">
    <source>
        <dbReference type="EMBL" id="EQB05891.1"/>
    </source>
</evidence>
<dbReference type="SUPFAM" id="SSF54593">
    <property type="entry name" value="Glyoxalase/Bleomycin resistance protein/Dihydroxybiphenyl dioxygenase"/>
    <property type="match status" value="1"/>
</dbReference>
<dbReference type="Proteomes" id="UP000015524">
    <property type="component" value="Unassembled WGS sequence"/>
</dbReference>
<keyword evidence="2" id="KW-1185">Reference proteome</keyword>
<dbReference type="InterPro" id="IPR029068">
    <property type="entry name" value="Glyas_Bleomycin-R_OHBP_Dase"/>
</dbReference>
<dbReference type="EMBL" id="ATIB01000020">
    <property type="protein sequence ID" value="EQB05891.1"/>
    <property type="molecule type" value="Genomic_DNA"/>
</dbReference>
<dbReference type="RefSeq" id="WP_021243362.1">
    <property type="nucleotide sequence ID" value="NZ_ATIB01000020.1"/>
</dbReference>
<dbReference type="AlphaFoldDB" id="T0GPU0"/>
<sequence length="173" mass="19120">MIAPFDRPALGNIMQVAWVTPDLDRSLGQFKGIYRIPEFLVMEQRFPADVFGQAGEMSLRLALANVDHMQIELIQPLGGGVDSIYRDVLPADGGHANVFHHVCVKINGSLAEWDAHVAGLGPDQPIVYTGDVGPDARFLYTDQRDTLGIYVEHVWFGPDTEARMAAVPTYRTL</sequence>
<accession>T0GPU0</accession>
<dbReference type="Pfam" id="PF13669">
    <property type="entry name" value="Glyoxalase_4"/>
    <property type="match status" value="1"/>
</dbReference>
<evidence type="ECO:0000313" key="2">
    <source>
        <dbReference type="Proteomes" id="UP000015524"/>
    </source>
</evidence>
<gene>
    <name evidence="1" type="ORF">L485_01750</name>
</gene>
<dbReference type="OrthoDB" id="7502352at2"/>
<dbReference type="eggNOG" id="COG0346">
    <property type="taxonomic scope" value="Bacteria"/>
</dbReference>
<reference evidence="1 2" key="1">
    <citation type="journal article" date="2013" name="Genome Announc.">
        <title>Draft Genome Sequence of a Hexachlorocyclohexane-Degrading Bacterium, Sphingobium baderi Strain LL03T.</title>
        <authorList>
            <person name="Kaur J."/>
            <person name="Verma H."/>
            <person name="Tripathi C."/>
            <person name="Khurana J.P."/>
            <person name="Lal R."/>
        </authorList>
    </citation>
    <scope>NUCLEOTIDE SEQUENCE [LARGE SCALE GENOMIC DNA]</scope>
    <source>
        <strain evidence="1 2">LL03</strain>
    </source>
</reference>
<protein>
    <recommendedName>
        <fullName evidence="3">VOC domain-containing protein</fullName>
    </recommendedName>
</protein>
<name>T0GPU0_9SPHN</name>
<comment type="caution">
    <text evidence="1">The sequence shown here is derived from an EMBL/GenBank/DDBJ whole genome shotgun (WGS) entry which is preliminary data.</text>
</comment>